<dbReference type="PANTHER" id="PTHR30055:SF234">
    <property type="entry name" value="HTH-TYPE TRANSCRIPTIONAL REGULATOR BETI"/>
    <property type="match status" value="1"/>
</dbReference>
<evidence type="ECO:0000259" key="6">
    <source>
        <dbReference type="PROSITE" id="PS50977"/>
    </source>
</evidence>
<evidence type="ECO:0000256" key="4">
    <source>
        <dbReference type="PROSITE-ProRule" id="PRU00335"/>
    </source>
</evidence>
<reference evidence="7" key="1">
    <citation type="journal article" date="2021" name="PeerJ">
        <title>Extensive microbial diversity within the chicken gut microbiome revealed by metagenomics and culture.</title>
        <authorList>
            <person name="Gilroy R."/>
            <person name="Ravi A."/>
            <person name="Getino M."/>
            <person name="Pursley I."/>
            <person name="Horton D.L."/>
            <person name="Alikhan N.F."/>
            <person name="Baker D."/>
            <person name="Gharbi K."/>
            <person name="Hall N."/>
            <person name="Watson M."/>
            <person name="Adriaenssens E.M."/>
            <person name="Foster-Nyarko E."/>
            <person name="Jarju S."/>
            <person name="Secka A."/>
            <person name="Antonio M."/>
            <person name="Oren A."/>
            <person name="Chaudhuri R.R."/>
            <person name="La Ragione R."/>
            <person name="Hildebrand F."/>
            <person name="Pallen M.J."/>
        </authorList>
    </citation>
    <scope>NUCLEOTIDE SEQUENCE</scope>
    <source>
        <strain evidence="7">ChiGjej4B4-7305</strain>
    </source>
</reference>
<gene>
    <name evidence="7" type="ORF">H9815_08400</name>
</gene>
<keyword evidence="1" id="KW-0805">Transcription regulation</keyword>
<dbReference type="Pfam" id="PF00440">
    <property type="entry name" value="TetR_N"/>
    <property type="match status" value="1"/>
</dbReference>
<dbReference type="PROSITE" id="PS50977">
    <property type="entry name" value="HTH_TETR_2"/>
    <property type="match status" value="1"/>
</dbReference>
<dbReference type="InterPro" id="IPR050109">
    <property type="entry name" value="HTH-type_TetR-like_transc_reg"/>
</dbReference>
<feature type="DNA-binding region" description="H-T-H motif" evidence="4">
    <location>
        <begin position="38"/>
        <end position="57"/>
    </location>
</feature>
<dbReference type="Proteomes" id="UP000824037">
    <property type="component" value="Unassembled WGS sequence"/>
</dbReference>
<name>A0A9D2EE79_9MICO</name>
<sequence>MTHLPDPLSRRDRQRQTREALVFAARRVFGEDGYHAASLDRIAREAGFSKGAVYSNFDGKSALFLAVMDQNLELAAPELRNPFEQPSHPTSTGRDVAEREGYPESGAQGFALATLEFIASAARDDALAPQLHERLTALLGHYEAMARSARPDNETLPISDVGKLLAALDQGAGLILLSGGTIPDVSVFTTGMRRLIDPWRSVAEE</sequence>
<reference evidence="7" key="2">
    <citation type="submission" date="2021-04" db="EMBL/GenBank/DDBJ databases">
        <authorList>
            <person name="Gilroy R."/>
        </authorList>
    </citation>
    <scope>NUCLEOTIDE SEQUENCE</scope>
    <source>
        <strain evidence="7">ChiGjej4B4-7305</strain>
    </source>
</reference>
<keyword evidence="2 4" id="KW-0238">DNA-binding</keyword>
<dbReference type="GO" id="GO:0000976">
    <property type="term" value="F:transcription cis-regulatory region binding"/>
    <property type="evidence" value="ECO:0007669"/>
    <property type="project" value="TreeGrafter"/>
</dbReference>
<protein>
    <submittedName>
        <fullName evidence="7">TetR/AcrR family transcriptional regulator</fullName>
    </submittedName>
</protein>
<keyword evidence="3" id="KW-0804">Transcription</keyword>
<evidence type="ECO:0000256" key="5">
    <source>
        <dbReference type="SAM" id="MobiDB-lite"/>
    </source>
</evidence>
<dbReference type="PANTHER" id="PTHR30055">
    <property type="entry name" value="HTH-TYPE TRANSCRIPTIONAL REGULATOR RUTR"/>
    <property type="match status" value="1"/>
</dbReference>
<evidence type="ECO:0000313" key="7">
    <source>
        <dbReference type="EMBL" id="HIZ35785.1"/>
    </source>
</evidence>
<dbReference type="InterPro" id="IPR009057">
    <property type="entry name" value="Homeodomain-like_sf"/>
</dbReference>
<dbReference type="InterPro" id="IPR001647">
    <property type="entry name" value="HTH_TetR"/>
</dbReference>
<accession>A0A9D2EE79</accession>
<evidence type="ECO:0000256" key="1">
    <source>
        <dbReference type="ARBA" id="ARBA00023015"/>
    </source>
</evidence>
<organism evidence="7 8">
    <name type="scientific">Candidatus Ruania gallistercoris</name>
    <dbReference type="NCBI Taxonomy" id="2838746"/>
    <lineage>
        <taxon>Bacteria</taxon>
        <taxon>Bacillati</taxon>
        <taxon>Actinomycetota</taxon>
        <taxon>Actinomycetes</taxon>
        <taxon>Micrococcales</taxon>
        <taxon>Ruaniaceae</taxon>
        <taxon>Ruania</taxon>
    </lineage>
</organism>
<dbReference type="SUPFAM" id="SSF46689">
    <property type="entry name" value="Homeodomain-like"/>
    <property type="match status" value="1"/>
</dbReference>
<dbReference type="Gene3D" id="1.10.357.10">
    <property type="entry name" value="Tetracycline Repressor, domain 2"/>
    <property type="match status" value="1"/>
</dbReference>
<dbReference type="EMBL" id="DXBY01000142">
    <property type="protein sequence ID" value="HIZ35785.1"/>
    <property type="molecule type" value="Genomic_DNA"/>
</dbReference>
<comment type="caution">
    <text evidence="7">The sequence shown here is derived from an EMBL/GenBank/DDBJ whole genome shotgun (WGS) entry which is preliminary data.</text>
</comment>
<dbReference type="GO" id="GO:0003700">
    <property type="term" value="F:DNA-binding transcription factor activity"/>
    <property type="evidence" value="ECO:0007669"/>
    <property type="project" value="TreeGrafter"/>
</dbReference>
<feature type="region of interest" description="Disordered" evidence="5">
    <location>
        <begin position="80"/>
        <end position="99"/>
    </location>
</feature>
<evidence type="ECO:0000313" key="8">
    <source>
        <dbReference type="Proteomes" id="UP000824037"/>
    </source>
</evidence>
<evidence type="ECO:0000256" key="2">
    <source>
        <dbReference type="ARBA" id="ARBA00023125"/>
    </source>
</evidence>
<dbReference type="AlphaFoldDB" id="A0A9D2EE79"/>
<evidence type="ECO:0000256" key="3">
    <source>
        <dbReference type="ARBA" id="ARBA00023163"/>
    </source>
</evidence>
<dbReference type="PRINTS" id="PR00455">
    <property type="entry name" value="HTHTETR"/>
</dbReference>
<feature type="domain" description="HTH tetR-type" evidence="6">
    <location>
        <begin position="15"/>
        <end position="75"/>
    </location>
</feature>
<proteinExistence type="predicted"/>